<organism evidence="2 3">
    <name type="scientific">Faunimonas pinastri</name>
    <dbReference type="NCBI Taxonomy" id="1855383"/>
    <lineage>
        <taxon>Bacteria</taxon>
        <taxon>Pseudomonadati</taxon>
        <taxon>Pseudomonadota</taxon>
        <taxon>Alphaproteobacteria</taxon>
        <taxon>Hyphomicrobiales</taxon>
        <taxon>Afifellaceae</taxon>
        <taxon>Faunimonas</taxon>
    </lineage>
</organism>
<protein>
    <submittedName>
        <fullName evidence="2">Uncharacterized conserved protein, DUF983 family</fullName>
    </submittedName>
</protein>
<feature type="transmembrane region" description="Helical" evidence="1">
    <location>
        <begin position="58"/>
        <end position="78"/>
    </location>
</feature>
<dbReference type="Pfam" id="PF06170">
    <property type="entry name" value="DUF983"/>
    <property type="match status" value="1"/>
</dbReference>
<feature type="transmembrane region" description="Helical" evidence="1">
    <location>
        <begin position="84"/>
        <end position="103"/>
    </location>
</feature>
<dbReference type="OrthoDB" id="9799456at2"/>
<keyword evidence="1" id="KW-0812">Transmembrane</keyword>
<gene>
    <name evidence="2" type="ORF">SAMN05216548_101201</name>
</gene>
<keyword evidence="1" id="KW-1133">Transmembrane helix</keyword>
<dbReference type="Proteomes" id="UP000199647">
    <property type="component" value="Unassembled WGS sequence"/>
</dbReference>
<dbReference type="EMBL" id="FOFG01000001">
    <property type="protein sequence ID" value="SEP65880.1"/>
    <property type="molecule type" value="Genomic_DNA"/>
</dbReference>
<name>A0A1H8ZN69_9HYPH</name>
<evidence type="ECO:0000256" key="1">
    <source>
        <dbReference type="SAM" id="Phobius"/>
    </source>
</evidence>
<keyword evidence="3" id="KW-1185">Reference proteome</keyword>
<accession>A0A1H8ZN69</accession>
<dbReference type="AlphaFoldDB" id="A0A1H8ZN69"/>
<keyword evidence="1" id="KW-0472">Membrane</keyword>
<sequence>MPDKPTYFPPLNPVSTGLRGRCPRCGYGHMFKGFLTFRERCEVCGLDYSFANTADGPAFFVMTLVSFIVVAAAMIVELAYSPPIWVHVVLWVPLIFILCCGGLRPFKGVLMAVQYTNKAEEGSIDRSGDPL</sequence>
<evidence type="ECO:0000313" key="3">
    <source>
        <dbReference type="Proteomes" id="UP000199647"/>
    </source>
</evidence>
<dbReference type="InterPro" id="IPR009325">
    <property type="entry name" value="DUF983"/>
</dbReference>
<reference evidence="2 3" key="1">
    <citation type="submission" date="2016-10" db="EMBL/GenBank/DDBJ databases">
        <authorList>
            <person name="de Groot N.N."/>
        </authorList>
    </citation>
    <scope>NUCLEOTIDE SEQUENCE [LARGE SCALE GENOMIC DNA]</scope>
    <source>
        <strain evidence="2 3">A52C2</strain>
    </source>
</reference>
<proteinExistence type="predicted"/>
<dbReference type="STRING" id="1855383.SAMN05216548_101201"/>
<evidence type="ECO:0000313" key="2">
    <source>
        <dbReference type="EMBL" id="SEP65880.1"/>
    </source>
</evidence>
<dbReference type="RefSeq" id="WP_092494725.1">
    <property type="nucleotide sequence ID" value="NZ_FOFG01000001.1"/>
</dbReference>